<feature type="compositionally biased region" description="Basic and acidic residues" evidence="6">
    <location>
        <begin position="236"/>
        <end position="245"/>
    </location>
</feature>
<evidence type="ECO:0000259" key="7">
    <source>
        <dbReference type="Pfam" id="PF04182"/>
    </source>
</evidence>
<feature type="compositionally biased region" description="Acidic residues" evidence="6">
    <location>
        <begin position="246"/>
        <end position="255"/>
    </location>
</feature>
<keyword evidence="10" id="KW-1185">Reference proteome</keyword>
<feature type="domain" description="B-block binding subunit of TFIIIC" evidence="7">
    <location>
        <begin position="157"/>
        <end position="221"/>
    </location>
</feature>
<feature type="region of interest" description="Disordered" evidence="6">
    <location>
        <begin position="516"/>
        <end position="860"/>
    </location>
</feature>
<dbReference type="Pfam" id="PF20222">
    <property type="entry name" value="DUF6581"/>
    <property type="match status" value="1"/>
</dbReference>
<feature type="compositionally biased region" description="Basic residues" evidence="6">
    <location>
        <begin position="624"/>
        <end position="634"/>
    </location>
</feature>
<dbReference type="InterPro" id="IPR044210">
    <property type="entry name" value="Tfc3-like"/>
</dbReference>
<evidence type="ECO:0000256" key="4">
    <source>
        <dbReference type="ARBA" id="ARBA00023163"/>
    </source>
</evidence>
<feature type="domain" description="Transcription factor tau subunit sfc3/Tfc3 C-terminal" evidence="8">
    <location>
        <begin position="1595"/>
        <end position="1967"/>
    </location>
</feature>
<gene>
    <name evidence="9" type="ORF">BD310DRAFT_283940</name>
</gene>
<dbReference type="InterPro" id="IPR017956">
    <property type="entry name" value="AT_hook_DNA-bd_motif"/>
</dbReference>
<accession>A0A4Q9QC48</accession>
<reference evidence="9 10" key="1">
    <citation type="submission" date="2019-01" db="EMBL/GenBank/DDBJ databases">
        <title>Draft genome sequences of three monokaryotic isolates of the white-rot basidiomycete fungus Dichomitus squalens.</title>
        <authorList>
            <consortium name="DOE Joint Genome Institute"/>
            <person name="Lopez S.C."/>
            <person name="Andreopoulos B."/>
            <person name="Pangilinan J."/>
            <person name="Lipzen A."/>
            <person name="Riley R."/>
            <person name="Ahrendt S."/>
            <person name="Ng V."/>
            <person name="Barry K."/>
            <person name="Daum C."/>
            <person name="Grigoriev I.V."/>
            <person name="Hilden K.S."/>
            <person name="Makela M.R."/>
            <person name="de Vries R.P."/>
        </authorList>
    </citation>
    <scope>NUCLEOTIDE SEQUENCE [LARGE SCALE GENOMIC DNA]</scope>
    <source>
        <strain evidence="9 10">CBS 464.89</strain>
    </source>
</reference>
<evidence type="ECO:0000256" key="2">
    <source>
        <dbReference type="ARBA" id="ARBA00022553"/>
    </source>
</evidence>
<proteinExistence type="predicted"/>
<dbReference type="GO" id="GO:0006384">
    <property type="term" value="P:transcription initiation at RNA polymerase III promoter"/>
    <property type="evidence" value="ECO:0007669"/>
    <property type="project" value="InterPro"/>
</dbReference>
<comment type="subcellular location">
    <subcellularLocation>
        <location evidence="1">Nucleus</location>
    </subcellularLocation>
</comment>
<dbReference type="InterPro" id="IPR007309">
    <property type="entry name" value="TFIIIC_Bblock-bd"/>
</dbReference>
<evidence type="ECO:0000256" key="3">
    <source>
        <dbReference type="ARBA" id="ARBA00023125"/>
    </source>
</evidence>
<dbReference type="Proteomes" id="UP000292082">
    <property type="component" value="Unassembled WGS sequence"/>
</dbReference>
<keyword evidence="4" id="KW-0804">Transcription</keyword>
<dbReference type="InterPro" id="IPR035625">
    <property type="entry name" value="Tfc3-like_eWH"/>
</dbReference>
<dbReference type="CDD" id="cd16169">
    <property type="entry name" value="Tau138_eWH"/>
    <property type="match status" value="1"/>
</dbReference>
<feature type="compositionally biased region" description="Basic and acidic residues" evidence="6">
    <location>
        <begin position="256"/>
        <end position="269"/>
    </location>
</feature>
<keyword evidence="2" id="KW-0597">Phosphoprotein</keyword>
<dbReference type="SMART" id="SM00384">
    <property type="entry name" value="AT_hook"/>
    <property type="match status" value="3"/>
</dbReference>
<dbReference type="EMBL" id="ML145085">
    <property type="protein sequence ID" value="TBU64746.1"/>
    <property type="molecule type" value="Genomic_DNA"/>
</dbReference>
<dbReference type="GO" id="GO:0005634">
    <property type="term" value="C:nucleus"/>
    <property type="evidence" value="ECO:0007669"/>
    <property type="project" value="UniProtKB-SubCell"/>
</dbReference>
<dbReference type="GO" id="GO:0003677">
    <property type="term" value="F:DNA binding"/>
    <property type="evidence" value="ECO:0007669"/>
    <property type="project" value="UniProtKB-KW"/>
</dbReference>
<dbReference type="Pfam" id="PF04182">
    <property type="entry name" value="B-block_TFIIIC"/>
    <property type="match status" value="1"/>
</dbReference>
<sequence length="2189" mass="241217">MDELVRHCLREISFDGDLGCDVSRLRDFVSEFYSHPSSSRVQGQNVDDAFCAFVWSVIVQQPGIRVGTTPEGSSTEVYIAPQVRAIKKAKAKGEDTTAAEDPPPATGLDIIEDATIRPLEDLRQQYGDKLRVAVDPETTFVALTGSHTRPSKLTPMIYTGLQIITRGREHGVSALDLGKKSGYDQKTCFYIIKQLVDLDLVVKLRQPGISTNIVVHKYFYERSPIWQQVVSEEKKAVSEAQAKEDGDSEEEDDGDETKPLEPVHFDPIDSRHLSSMPLLKSRLTKLLKACPHYMHTSNNLMLKIGFVNPTRTERRFFRTRIRELVDEGFIEKVHVPHADRRRFPDKKVPCIRLVTDDAVSQARGGTVPVEDDELEDIEMSQVEDYTGLKANASLHKQMIDRLAEAGTTGMTLNELSATLGDFDRRTVDLLLNRLEKDPPPAHLADLGIAQLSETHGRERRYKYYTVAHYLALAEKERFEDRRYRDVDMSAVGGFMPIEVEAFYEDEEELDRHVRLMSSTKSGSASLSKAKGKKRTNPILADGSVKKGRPRKSQVVGEDEEAVPTPSKKGKKRKREESLDGGAVREGDAAKGGEPPIKKRRGRPPKNHAASIATDGGLSEVAPIPKKRERPPKKAAKVDEPTGIMAGPSSEVQEGAVAAAKAPKKRGRPRKTREPTVDATPRDLVIAPAPANDDDIPPISAPVKDVPMLEDPSSSPLPSLSNSPTPAISSARAVISHTEDVAQPDPPSIAEDSQGAPEAVAISQVAPEVAASTGVRRSTRTPKARKQDDALSPLKKSIRRRPLSTTVPTAAEEPSAPLPTIDIVEADTQEEPSDKPSLDVITAGEGPRPTDPIPADSSTTDIPIDPALLGDNELSRMVQGHSLIAMSPAPEFPEAGPSTGTSVPHKRDQPDTVSEGPSTKRTKSGDSAKLRTKGNISQPRRENEILRLLAEADGIINTSSKEFYEAHAALVERLVVAGEPVSTRVGARIDKRTLEATLRELESKGKIKLLTTSAPTLTGSTRMARIAYLPRIPPDAVNTFLAELSQQLWSLSHNPSTSTAKTLEEPMDYGGIRKKTSGRVRPSIATEQEDGEVQEIKPIDLGALFQQDDQIIHDTLLTEKHTVAQLYGYLVGKAARARSLHLATVGLFGQDASSTQIVSKEHRIVHISYYFTDIPISTYCSLVAVLQPNEELATLLRSPAGQATPVGGVSDSLRNVLTPTQSKPRARILSLLDLLQVLGLVTPLIPSESDTPAFSCTGNVHHPAAFDVAPPDTYTPAIAPLYWRFNDSAPIRLWAIGEGVPAVWKMAPVSTSQQAALYWNDLQQVCTDPLHAQHLLGPAPASMGPASQEVATTCKSLRRTISWSAVYNLSFYQTEYLRRYIDPATGNTPLEDEDGARRDAQLDRLSWIVSASREVVASWFEKARKKQLRDIKKVKLASTKGKQKAATAEDAGVVVARRAAEAKEQRELAWEAMVQRVHPGELRHSAAQRVNRVRSKFIQSSAKPSDKWEARILEAIKEADLVADKLLSTAHPPLFAPMPVAKPALPAPVPTGLQEKDVDELIASQGARAAQGARTGKKTKKGKAKDTGETEVKVPRRHRFLWTRDYDELVRDASAIIKARCRGTTRLDWGAMEQIFPAVPRNSVRQRLVHLKEVPGTETYLSRLEDKWYDLWVQHRGTDVLPDPDPESATNFDLAMHVKFLRKHIDKNAIRVGFVEVQDSQKVDLPATIEDIKRHYDIVEKVPSAPTWDFMWSVVAEEAREKQFAHQAFTAEVGGMPPSPSYESEFLYVADTAVKMALGNPNETYDADVASRLLKGVGEEPVRATTTELLNRGVLAKTTRDPTKTKPGRTLKISDSNYNSLGGQLHRELFQDASALEELIVQQQQGDGLNAPHEQGQEWSLLATDGDTAFLLELTSENKVRFDVDTTHPQKMRSNIDWNSKKADDDDIETAIRVQYLDVSGPSRDALSEPSAEPSGIEVEAEMDMDDEHSLREHGTLADGEQAFCRRTSEGLIDCQACLEQARKSLFRGLNTDEQATVDKIIAALDEAGPTGLTKQELLAKLEFVRGDTLHTVVQRMTEGPVPLAHWTGYNAVVLVSSAAIRKWTVIVNDNATEEPEQPSMSEAPVLKSMIFPRRWLDIYGRKLHDVWESALRAVLGLVLLHPGISQVRCHAHLHLHLHLLPRLRAVPML</sequence>
<feature type="region of interest" description="Disordered" evidence="6">
    <location>
        <begin position="1565"/>
        <end position="1589"/>
    </location>
</feature>
<feature type="compositionally biased region" description="Low complexity" evidence="6">
    <location>
        <begin position="708"/>
        <end position="725"/>
    </location>
</feature>
<dbReference type="GO" id="GO:0042791">
    <property type="term" value="P:5S class rRNA transcription by RNA polymerase III"/>
    <property type="evidence" value="ECO:0007669"/>
    <property type="project" value="TreeGrafter"/>
</dbReference>
<feature type="compositionally biased region" description="Basic residues" evidence="6">
    <location>
        <begin position="661"/>
        <end position="670"/>
    </location>
</feature>
<dbReference type="GO" id="GO:0000127">
    <property type="term" value="C:transcription factor TFIIIC complex"/>
    <property type="evidence" value="ECO:0007669"/>
    <property type="project" value="InterPro"/>
</dbReference>
<feature type="region of interest" description="Disordered" evidence="6">
    <location>
        <begin position="886"/>
        <end position="938"/>
    </location>
</feature>
<feature type="compositionally biased region" description="Low complexity" evidence="6">
    <location>
        <begin position="685"/>
        <end position="701"/>
    </location>
</feature>
<evidence type="ECO:0000256" key="5">
    <source>
        <dbReference type="ARBA" id="ARBA00023242"/>
    </source>
</evidence>
<keyword evidence="3" id="KW-0238">DNA-binding</keyword>
<keyword evidence="5" id="KW-0539">Nucleus</keyword>
<evidence type="ECO:0000256" key="6">
    <source>
        <dbReference type="SAM" id="MobiDB-lite"/>
    </source>
</evidence>
<protein>
    <submittedName>
        <fullName evidence="9">Uncharacterized protein</fullName>
    </submittedName>
</protein>
<feature type="region of interest" description="Disordered" evidence="6">
    <location>
        <begin position="236"/>
        <end position="269"/>
    </location>
</feature>
<dbReference type="PANTHER" id="PTHR15180:SF1">
    <property type="entry name" value="GENERAL TRANSCRIPTION FACTOR 3C POLYPEPTIDE 1"/>
    <property type="match status" value="1"/>
</dbReference>
<dbReference type="PANTHER" id="PTHR15180">
    <property type="entry name" value="GENERAL TRANSCRIPTION FACTOR 3C POLYPEPTIDE 1"/>
    <property type="match status" value="1"/>
</dbReference>
<evidence type="ECO:0000256" key="1">
    <source>
        <dbReference type="ARBA" id="ARBA00004123"/>
    </source>
</evidence>
<feature type="compositionally biased region" description="Low complexity" evidence="6">
    <location>
        <begin position="517"/>
        <end position="528"/>
    </location>
</feature>
<feature type="compositionally biased region" description="Basic and acidic residues" evidence="6">
    <location>
        <begin position="574"/>
        <end position="590"/>
    </location>
</feature>
<dbReference type="STRING" id="114155.A0A4Q9QC48"/>
<evidence type="ECO:0000313" key="9">
    <source>
        <dbReference type="EMBL" id="TBU64746.1"/>
    </source>
</evidence>
<evidence type="ECO:0000313" key="10">
    <source>
        <dbReference type="Proteomes" id="UP000292082"/>
    </source>
</evidence>
<name>A0A4Q9QC48_9APHY</name>
<dbReference type="InterPro" id="IPR046488">
    <property type="entry name" value="Sfc3/Tfc3_C"/>
</dbReference>
<evidence type="ECO:0000259" key="8">
    <source>
        <dbReference type="Pfam" id="PF20222"/>
    </source>
</evidence>
<organism evidence="9 10">
    <name type="scientific">Dichomitus squalens</name>
    <dbReference type="NCBI Taxonomy" id="114155"/>
    <lineage>
        <taxon>Eukaryota</taxon>
        <taxon>Fungi</taxon>
        <taxon>Dikarya</taxon>
        <taxon>Basidiomycota</taxon>
        <taxon>Agaricomycotina</taxon>
        <taxon>Agaricomycetes</taxon>
        <taxon>Polyporales</taxon>
        <taxon>Polyporaceae</taxon>
        <taxon>Dichomitus</taxon>
    </lineage>
</organism>